<protein>
    <submittedName>
        <fullName evidence="1">F-box domain-containing protein</fullName>
    </submittedName>
</protein>
<name>A0ABD1UT59_9LAMI</name>
<evidence type="ECO:0000313" key="1">
    <source>
        <dbReference type="EMBL" id="KAL2528250.1"/>
    </source>
</evidence>
<proteinExistence type="predicted"/>
<accession>A0ABD1UT59</accession>
<gene>
    <name evidence="1" type="ORF">Fot_20851</name>
</gene>
<dbReference type="EMBL" id="JBFOLJ010000006">
    <property type="protein sequence ID" value="KAL2528250.1"/>
    <property type="molecule type" value="Genomic_DNA"/>
</dbReference>
<organism evidence="1 2">
    <name type="scientific">Forsythia ovata</name>
    <dbReference type="NCBI Taxonomy" id="205694"/>
    <lineage>
        <taxon>Eukaryota</taxon>
        <taxon>Viridiplantae</taxon>
        <taxon>Streptophyta</taxon>
        <taxon>Embryophyta</taxon>
        <taxon>Tracheophyta</taxon>
        <taxon>Spermatophyta</taxon>
        <taxon>Magnoliopsida</taxon>
        <taxon>eudicotyledons</taxon>
        <taxon>Gunneridae</taxon>
        <taxon>Pentapetalae</taxon>
        <taxon>asterids</taxon>
        <taxon>lamiids</taxon>
        <taxon>Lamiales</taxon>
        <taxon>Oleaceae</taxon>
        <taxon>Forsythieae</taxon>
        <taxon>Forsythia</taxon>
    </lineage>
</organism>
<sequence>MSNEFQFIREVSPGTTGWIVKVVVAEKFSPRIAQKSPTKYQHLILMDSELQGSHWIHWWSHVKPSVLKFSSMVVTGHTGGAIRGRTLVVQCNVLETPLSAEVAPRSHNALYDQDWLKSEPPLTIVVPLLKLGNVGNRAMAAVGKGCPLLMDSAISDCPQITDVGLDFIAKRCTLLESCDSFTALASHKLELQP</sequence>
<comment type="caution">
    <text evidence="1">The sequence shown here is derived from an EMBL/GenBank/DDBJ whole genome shotgun (WGS) entry which is preliminary data.</text>
</comment>
<keyword evidence="2" id="KW-1185">Reference proteome</keyword>
<reference evidence="2" key="1">
    <citation type="submission" date="2024-07" db="EMBL/GenBank/DDBJ databases">
        <title>Two chromosome-level genome assemblies of Korean endemic species Abeliophyllum distichum and Forsythia ovata (Oleaceae).</title>
        <authorList>
            <person name="Jang H."/>
        </authorList>
    </citation>
    <scope>NUCLEOTIDE SEQUENCE [LARGE SCALE GENOMIC DNA]</scope>
</reference>
<dbReference type="AlphaFoldDB" id="A0ABD1UT59"/>
<evidence type="ECO:0000313" key="2">
    <source>
        <dbReference type="Proteomes" id="UP001604277"/>
    </source>
</evidence>
<dbReference type="Proteomes" id="UP001604277">
    <property type="component" value="Unassembled WGS sequence"/>
</dbReference>